<dbReference type="EMBL" id="LKBG01000066">
    <property type="protein sequence ID" value="KQB35947.1"/>
    <property type="molecule type" value="Genomic_DNA"/>
</dbReference>
<protein>
    <submittedName>
        <fullName evidence="1">Uncharacterized protein</fullName>
    </submittedName>
</protein>
<gene>
    <name evidence="1" type="ORF">AOG54_08335</name>
</gene>
<accession>A0A0Q0RZE7</accession>
<organism evidence="1 2">
    <name type="scientific">Acidiplasma aeolicum</name>
    <dbReference type="NCBI Taxonomy" id="507754"/>
    <lineage>
        <taxon>Archaea</taxon>
        <taxon>Methanobacteriati</taxon>
        <taxon>Thermoplasmatota</taxon>
        <taxon>Thermoplasmata</taxon>
        <taxon>Thermoplasmatales</taxon>
        <taxon>Ferroplasmaceae</taxon>
        <taxon>Acidiplasma</taxon>
    </lineage>
</organism>
<dbReference type="Proteomes" id="UP000050320">
    <property type="component" value="Unassembled WGS sequence"/>
</dbReference>
<keyword evidence="2" id="KW-1185">Reference proteome</keyword>
<name>A0A0Q0RZE7_9ARCH</name>
<reference evidence="1 2" key="1">
    <citation type="submission" date="2015-09" db="EMBL/GenBank/DDBJ databases">
        <title>Heavy metals and arsenic resistance mechanisms in polyextremophilic archaea of the family Ferroplasmaceae.</title>
        <authorList>
            <person name="Bulaev A.G."/>
            <person name="Kanygina A.V."/>
        </authorList>
    </citation>
    <scope>NUCLEOTIDE SEQUENCE [LARGE SCALE GENOMIC DNA]</scope>
    <source>
        <strain evidence="1 2">VT</strain>
    </source>
</reference>
<dbReference type="RefSeq" id="WP_052656886.1">
    <property type="nucleotide sequence ID" value="NZ_LKBG01000066.1"/>
</dbReference>
<evidence type="ECO:0000313" key="2">
    <source>
        <dbReference type="Proteomes" id="UP000050320"/>
    </source>
</evidence>
<dbReference type="AlphaFoldDB" id="A0A0Q0RZE7"/>
<comment type="caution">
    <text evidence="1">The sequence shown here is derived from an EMBL/GenBank/DDBJ whole genome shotgun (WGS) entry which is preliminary data.</text>
</comment>
<sequence>MIVLSTVGKLHNEIKNYTYKDLADLPGSLGYHEVFIAYTSEKEYNKNPDDFPEISMLKRSYNIYFNGIDMDFYRNIENEYKIRPENAETTTKKNLLDMLNSITRTYLEGYWKDGDTINSELTDSVFRAKHKFMLSMNPDYEEKYWVPMHEEIFKNIIKINRDLAIISEVESSFYFKDKLKKL</sequence>
<evidence type="ECO:0000313" key="1">
    <source>
        <dbReference type="EMBL" id="KQB35947.1"/>
    </source>
</evidence>
<proteinExistence type="predicted"/>
<dbReference type="GeneID" id="84221357"/>
<dbReference type="OrthoDB" id="55924at2157"/>